<dbReference type="Pfam" id="PF22748">
    <property type="entry name" value="PexRD54_WY"/>
    <property type="match status" value="1"/>
</dbReference>
<gene>
    <name evidence="10" type="ORF">PHPALM_20006</name>
</gene>
<comment type="similarity">
    <text evidence="3">Belongs to the RxLR effector family.</text>
</comment>
<keyword evidence="11" id="KW-1185">Reference proteome</keyword>
<evidence type="ECO:0000313" key="10">
    <source>
        <dbReference type="EMBL" id="POM64461.1"/>
    </source>
</evidence>
<protein>
    <submittedName>
        <fullName evidence="10">Secreted RxLR effector peptide protein</fullName>
    </submittedName>
</protein>
<evidence type="ECO:0000256" key="3">
    <source>
        <dbReference type="ARBA" id="ARBA00010400"/>
    </source>
</evidence>
<feature type="domain" description="RXLR phytopathogen effector protein WY-domain" evidence="8">
    <location>
        <begin position="119"/>
        <end position="168"/>
    </location>
</feature>
<dbReference type="GO" id="GO:0005576">
    <property type="term" value="C:extracellular region"/>
    <property type="evidence" value="ECO:0007669"/>
    <property type="project" value="UniProtKB-SubCell"/>
</dbReference>
<keyword evidence="6" id="KW-0843">Virulence</keyword>
<dbReference type="OrthoDB" id="116396at2759"/>
<feature type="signal peptide" evidence="7">
    <location>
        <begin position="1"/>
        <end position="24"/>
    </location>
</feature>
<evidence type="ECO:0000256" key="2">
    <source>
        <dbReference type="ARBA" id="ARBA00004613"/>
    </source>
</evidence>
<dbReference type="AlphaFoldDB" id="A0A2P4XFZ3"/>
<sequence>MHFHCFVVLVLILAVNGGTHLVKADHTACSTSKTGAFLPRLLRAYHVSSANGAGSASRRNEERVTIPEASKTTKVFYKLLLKLDTPPKNLFNRLRLEDPGIKLGDNPVFLQWLQYVIKFQAKKGEDAFSNGQLYDLLQNIKTESELVNFFHSLRRKPNMKNLADTMQRYMVLDSASSHKVMNNAWFNSRETPMEVWNILRLSDQQ</sequence>
<evidence type="ECO:0000259" key="8">
    <source>
        <dbReference type="Pfam" id="PF18634"/>
    </source>
</evidence>
<dbReference type="Proteomes" id="UP000237271">
    <property type="component" value="Unassembled WGS sequence"/>
</dbReference>
<evidence type="ECO:0000256" key="6">
    <source>
        <dbReference type="ARBA" id="ARBA00023026"/>
    </source>
</evidence>
<comment type="subcellular location">
    <subcellularLocation>
        <location evidence="1">Host cell</location>
    </subcellularLocation>
    <subcellularLocation>
        <location evidence="2">Secreted</location>
    </subcellularLocation>
</comment>
<dbReference type="Pfam" id="PF18634">
    <property type="entry name" value="RXLR_WY"/>
    <property type="match status" value="1"/>
</dbReference>
<feature type="domain" description="RxLR effector PexRD54 WY" evidence="9">
    <location>
        <begin position="79"/>
        <end position="116"/>
    </location>
</feature>
<organism evidence="10 11">
    <name type="scientific">Phytophthora palmivora</name>
    <dbReference type="NCBI Taxonomy" id="4796"/>
    <lineage>
        <taxon>Eukaryota</taxon>
        <taxon>Sar</taxon>
        <taxon>Stramenopiles</taxon>
        <taxon>Oomycota</taxon>
        <taxon>Peronosporomycetes</taxon>
        <taxon>Peronosporales</taxon>
        <taxon>Peronosporaceae</taxon>
        <taxon>Phytophthora</taxon>
    </lineage>
</organism>
<evidence type="ECO:0000313" key="11">
    <source>
        <dbReference type="Proteomes" id="UP000237271"/>
    </source>
</evidence>
<evidence type="ECO:0000256" key="7">
    <source>
        <dbReference type="SAM" id="SignalP"/>
    </source>
</evidence>
<comment type="caution">
    <text evidence="10">The sequence shown here is derived from an EMBL/GenBank/DDBJ whole genome shotgun (WGS) entry which is preliminary data.</text>
</comment>
<keyword evidence="5 7" id="KW-0732">Signal</keyword>
<evidence type="ECO:0000256" key="4">
    <source>
        <dbReference type="ARBA" id="ARBA00022525"/>
    </source>
</evidence>
<evidence type="ECO:0000256" key="5">
    <source>
        <dbReference type="ARBA" id="ARBA00022729"/>
    </source>
</evidence>
<dbReference type="InterPro" id="IPR040786">
    <property type="entry name" value="RXLR_WY"/>
</dbReference>
<reference evidence="10 11" key="1">
    <citation type="journal article" date="2017" name="Genome Biol. Evol.">
        <title>Phytophthora megakarya and P. palmivora, closely related causal agents of cacao black pod rot, underwent increases in genome sizes and gene numbers by different mechanisms.</title>
        <authorList>
            <person name="Ali S.S."/>
            <person name="Shao J."/>
            <person name="Lary D.J."/>
            <person name="Kronmiller B."/>
            <person name="Shen D."/>
            <person name="Strem M.D."/>
            <person name="Amoako-Attah I."/>
            <person name="Akrofi A.Y."/>
            <person name="Begoude B.A."/>
            <person name="Ten Hoopen G.M."/>
            <person name="Coulibaly K."/>
            <person name="Kebe B.I."/>
            <person name="Melnick R.L."/>
            <person name="Guiltinan M.J."/>
            <person name="Tyler B.M."/>
            <person name="Meinhardt L.W."/>
            <person name="Bailey B.A."/>
        </authorList>
    </citation>
    <scope>NUCLEOTIDE SEQUENCE [LARGE SCALE GENOMIC DNA]</scope>
    <source>
        <strain evidence="11">sbr112.9</strain>
    </source>
</reference>
<keyword evidence="4" id="KW-0964">Secreted</keyword>
<dbReference type="EMBL" id="NCKW01011099">
    <property type="protein sequence ID" value="POM64461.1"/>
    <property type="molecule type" value="Genomic_DNA"/>
</dbReference>
<name>A0A2P4XFZ3_9STRA</name>
<feature type="chain" id="PRO_5015173105" evidence="7">
    <location>
        <begin position="25"/>
        <end position="205"/>
    </location>
</feature>
<evidence type="ECO:0000259" key="9">
    <source>
        <dbReference type="Pfam" id="PF22748"/>
    </source>
</evidence>
<evidence type="ECO:0000256" key="1">
    <source>
        <dbReference type="ARBA" id="ARBA00004340"/>
    </source>
</evidence>
<proteinExistence type="inferred from homology"/>
<dbReference type="InterPro" id="IPR054463">
    <property type="entry name" value="PexRD54_WY"/>
</dbReference>
<dbReference type="GO" id="GO:0043657">
    <property type="term" value="C:host cell"/>
    <property type="evidence" value="ECO:0007669"/>
    <property type="project" value="UniProtKB-SubCell"/>
</dbReference>
<accession>A0A2P4XFZ3</accession>